<dbReference type="RefSeq" id="WP_188679929.1">
    <property type="nucleotide sequence ID" value="NZ_BMGP01000006.1"/>
</dbReference>
<organism evidence="1 2">
    <name type="scientific">Subtercola lobariae</name>
    <dbReference type="NCBI Taxonomy" id="1588641"/>
    <lineage>
        <taxon>Bacteria</taxon>
        <taxon>Bacillati</taxon>
        <taxon>Actinomycetota</taxon>
        <taxon>Actinomycetes</taxon>
        <taxon>Micrococcales</taxon>
        <taxon>Microbacteriaceae</taxon>
        <taxon>Subtercola</taxon>
    </lineage>
</organism>
<name>A0A917F1P8_9MICO</name>
<dbReference type="AlphaFoldDB" id="A0A917F1P8"/>
<evidence type="ECO:0008006" key="3">
    <source>
        <dbReference type="Google" id="ProtNLM"/>
    </source>
</evidence>
<comment type="caution">
    <text evidence="1">The sequence shown here is derived from an EMBL/GenBank/DDBJ whole genome shotgun (WGS) entry which is preliminary data.</text>
</comment>
<keyword evidence="2" id="KW-1185">Reference proteome</keyword>
<dbReference type="InterPro" id="IPR001646">
    <property type="entry name" value="5peptide_repeat"/>
</dbReference>
<dbReference type="Proteomes" id="UP000598775">
    <property type="component" value="Unassembled WGS sequence"/>
</dbReference>
<protein>
    <recommendedName>
        <fullName evidence="3">Pentapeptide repeat-containing protein</fullName>
    </recommendedName>
</protein>
<reference evidence="1 2" key="1">
    <citation type="journal article" date="2014" name="Int. J. Syst. Evol. Microbiol.">
        <title>Complete genome sequence of Corynebacterium casei LMG S-19264T (=DSM 44701T), isolated from a smear-ripened cheese.</title>
        <authorList>
            <consortium name="US DOE Joint Genome Institute (JGI-PGF)"/>
            <person name="Walter F."/>
            <person name="Albersmeier A."/>
            <person name="Kalinowski J."/>
            <person name="Ruckert C."/>
        </authorList>
    </citation>
    <scope>NUCLEOTIDE SEQUENCE [LARGE SCALE GENOMIC DNA]</scope>
    <source>
        <strain evidence="1 2">CGMCC 1.12976</strain>
    </source>
</reference>
<dbReference type="EMBL" id="BMGP01000006">
    <property type="protein sequence ID" value="GGF36133.1"/>
    <property type="molecule type" value="Genomic_DNA"/>
</dbReference>
<evidence type="ECO:0000313" key="1">
    <source>
        <dbReference type="EMBL" id="GGF36133.1"/>
    </source>
</evidence>
<proteinExistence type="predicted"/>
<accession>A0A917F1P8</accession>
<dbReference type="SUPFAM" id="SSF141571">
    <property type="entry name" value="Pentapeptide repeat-like"/>
    <property type="match status" value="1"/>
</dbReference>
<dbReference type="Gene3D" id="2.160.20.80">
    <property type="entry name" value="E3 ubiquitin-protein ligase SopA"/>
    <property type="match status" value="1"/>
</dbReference>
<evidence type="ECO:0000313" key="2">
    <source>
        <dbReference type="Proteomes" id="UP000598775"/>
    </source>
</evidence>
<sequence>MRQKRAADTAKAGTVAPDIDFVAIEATRLSVGNAEELVSGDYREGELFEGADLTEYDVSGCSFLECRFESVTLTDAEFRGSRFIETVFAAPFAHSLKAARTTWRDVRIENPRWGSAELFDSELDSVHLRGGKIDYLNLRGSRLTNVILEECFIGDLDLGGFTGDRVAFVNCRIQTLDLTRATCLNVDLRSSEFAAIHGIAGLAGATIDDGQLSLLSPLLADHLGLRVEP</sequence>
<gene>
    <name evidence="1" type="ORF">GCM10011399_31330</name>
</gene>
<dbReference type="Pfam" id="PF00805">
    <property type="entry name" value="Pentapeptide"/>
    <property type="match status" value="1"/>
</dbReference>